<evidence type="ECO:0000313" key="2">
    <source>
        <dbReference type="Proteomes" id="UP001328733"/>
    </source>
</evidence>
<gene>
    <name evidence="1" type="ORF">V0288_23160</name>
</gene>
<keyword evidence="2" id="KW-1185">Reference proteome</keyword>
<dbReference type="AlphaFoldDB" id="A0AAW9QZP8"/>
<proteinExistence type="predicted"/>
<evidence type="ECO:0000313" key="1">
    <source>
        <dbReference type="EMBL" id="MEG3440047.1"/>
    </source>
</evidence>
<dbReference type="Proteomes" id="UP001328733">
    <property type="component" value="Unassembled WGS sequence"/>
</dbReference>
<dbReference type="EMBL" id="JBAFSM010000071">
    <property type="protein sequence ID" value="MEG3440047.1"/>
    <property type="molecule type" value="Genomic_DNA"/>
</dbReference>
<name>A0AAW9QZP8_9CHRO</name>
<comment type="caution">
    <text evidence="1">The sequence shown here is derived from an EMBL/GenBank/DDBJ whole genome shotgun (WGS) entry which is preliminary data.</text>
</comment>
<protein>
    <submittedName>
        <fullName evidence="1">Uncharacterized protein</fullName>
    </submittedName>
</protein>
<dbReference type="RefSeq" id="WP_332867518.1">
    <property type="nucleotide sequence ID" value="NZ_JBAFSM010000071.1"/>
</dbReference>
<reference evidence="1 2" key="1">
    <citation type="submission" date="2024-01" db="EMBL/GenBank/DDBJ databases">
        <title>Genomic insights into the taxonomy and metabolism of the cyanobacterium Pannus brasiliensis CCIBt3594.</title>
        <authorList>
            <person name="Machado M."/>
            <person name="Botero N.B."/>
            <person name="Andreote A.P.D."/>
            <person name="Feitosa A.M.T."/>
            <person name="Popin R."/>
            <person name="Sivonen K."/>
            <person name="Fiore M.F."/>
        </authorList>
    </citation>
    <scope>NUCLEOTIDE SEQUENCE [LARGE SCALE GENOMIC DNA]</scope>
    <source>
        <strain evidence="1 2">CCIBt3594</strain>
    </source>
</reference>
<accession>A0AAW9QZP8</accession>
<organism evidence="1 2">
    <name type="scientific">Pannus brasiliensis CCIBt3594</name>
    <dbReference type="NCBI Taxonomy" id="1427578"/>
    <lineage>
        <taxon>Bacteria</taxon>
        <taxon>Bacillati</taxon>
        <taxon>Cyanobacteriota</taxon>
        <taxon>Cyanophyceae</taxon>
        <taxon>Oscillatoriophycideae</taxon>
        <taxon>Chroococcales</taxon>
        <taxon>Microcystaceae</taxon>
        <taxon>Pannus</taxon>
    </lineage>
</organism>
<sequence length="181" mass="20321">MEPETTKELISANSEELIEKMKQRWNIGQSTVYERMKSLGVKKAKENGETFIYSDDLQRLDDYNEWLAAGNPAATFPGFEGAGALVQQEEQTLDRATIELDPIEVEPGQGFRQIVRTAKEKAAGTLIAQNLLTMQFLQDPESLDPDLLEQVRRSEEAIAPKSIDPRQFANSLIRKYSTTAA</sequence>